<comment type="similarity">
    <text evidence="2">Belongs to the CDP-glycerol glycerophosphotransferase family.</text>
</comment>
<evidence type="ECO:0000256" key="1">
    <source>
        <dbReference type="ARBA" id="ARBA00004202"/>
    </source>
</evidence>
<dbReference type="Pfam" id="PF04464">
    <property type="entry name" value="Glyphos_transf"/>
    <property type="match status" value="1"/>
</dbReference>
<dbReference type="Gene3D" id="3.40.50.11820">
    <property type="match status" value="1"/>
</dbReference>
<keyword evidence="6" id="KW-0472">Membrane</keyword>
<dbReference type="Proteomes" id="UP000050511">
    <property type="component" value="Unassembled WGS sequence"/>
</dbReference>
<dbReference type="Gene3D" id="3.40.50.12580">
    <property type="match status" value="1"/>
</dbReference>
<dbReference type="SUPFAM" id="SSF53756">
    <property type="entry name" value="UDP-Glycosyltransferase/glycogen phosphorylase"/>
    <property type="match status" value="1"/>
</dbReference>
<reference evidence="7 8" key="1">
    <citation type="submission" date="2015-10" db="EMBL/GenBank/DDBJ databases">
        <title>Resequencing of Lactobacillus plantarum WJL strain genome.</title>
        <authorList>
            <person name="Martino M.E."/>
        </authorList>
    </citation>
    <scope>NUCLEOTIDE SEQUENCE [LARGE SCALE GENOMIC DNA]</scope>
    <source>
        <strain evidence="7 8">WJL</strain>
    </source>
</reference>
<dbReference type="InterPro" id="IPR051612">
    <property type="entry name" value="Teichoic_Acid_Biosynth"/>
</dbReference>
<evidence type="ECO:0000256" key="2">
    <source>
        <dbReference type="ARBA" id="ARBA00010488"/>
    </source>
</evidence>
<name>A0A837PB82_LACPN</name>
<dbReference type="InterPro" id="IPR043148">
    <property type="entry name" value="TagF_C"/>
</dbReference>
<dbReference type="GO" id="GO:0047355">
    <property type="term" value="F:CDP-glycerol glycerophosphotransferase activity"/>
    <property type="evidence" value="ECO:0007669"/>
    <property type="project" value="InterPro"/>
</dbReference>
<evidence type="ECO:0000256" key="5">
    <source>
        <dbReference type="ARBA" id="ARBA00022944"/>
    </source>
</evidence>
<dbReference type="RefSeq" id="WP_013355378.1">
    <property type="nucleotide sequence ID" value="NZ_AUTE01000021.1"/>
</dbReference>
<dbReference type="GO" id="GO:0019350">
    <property type="term" value="P:teichoic acid biosynthetic process"/>
    <property type="evidence" value="ECO:0007669"/>
    <property type="project" value="UniProtKB-KW"/>
</dbReference>
<evidence type="ECO:0000313" key="8">
    <source>
        <dbReference type="Proteomes" id="UP000050511"/>
    </source>
</evidence>
<evidence type="ECO:0000256" key="6">
    <source>
        <dbReference type="ARBA" id="ARBA00023136"/>
    </source>
</evidence>
<keyword evidence="5" id="KW-0777">Teichoic acid biosynthesis</keyword>
<dbReference type="PANTHER" id="PTHR37316">
    <property type="entry name" value="TEICHOIC ACID GLYCEROL-PHOSPHATE PRIMASE"/>
    <property type="match status" value="1"/>
</dbReference>
<protein>
    <submittedName>
        <fullName evidence="7">CDP-glycerol:poly(Glycerophosphate) glycerophosphotransferase</fullName>
    </submittedName>
</protein>
<evidence type="ECO:0000256" key="4">
    <source>
        <dbReference type="ARBA" id="ARBA00022679"/>
    </source>
</evidence>
<organism evidence="7 8">
    <name type="scientific">Lactiplantibacillus plantarum WJL</name>
    <dbReference type="NCBI Taxonomy" id="1350466"/>
    <lineage>
        <taxon>Bacteria</taxon>
        <taxon>Bacillati</taxon>
        <taxon>Bacillota</taxon>
        <taxon>Bacilli</taxon>
        <taxon>Lactobacillales</taxon>
        <taxon>Lactobacillaceae</taxon>
        <taxon>Lactiplantibacillus</taxon>
    </lineage>
</organism>
<dbReference type="EMBL" id="LKLZ01000003">
    <property type="protein sequence ID" value="KPN44437.1"/>
    <property type="molecule type" value="Genomic_DNA"/>
</dbReference>
<gene>
    <name evidence="7" type="ORF">WJL_1515</name>
</gene>
<accession>A0A837PB82</accession>
<dbReference type="AlphaFoldDB" id="A0A837PB82"/>
<comment type="subcellular location">
    <subcellularLocation>
        <location evidence="1">Cell membrane</location>
        <topology evidence="1">Peripheral membrane protein</topology>
    </subcellularLocation>
</comment>
<evidence type="ECO:0000313" key="7">
    <source>
        <dbReference type="EMBL" id="KPN44437.1"/>
    </source>
</evidence>
<sequence>MKALRTIIKKVLFKTVYPIFRLCPIRRNYVLFNCNNGKVFDGNPKAIFEELRNKQNANQYKFIVTASNGVVIPENVHRVRYMSLAYIFYLAVSKYWVININAFSGVNPRKDQVFLQTWHGTPLKKIGADIQDTSRSTEKEEWRKDALNWTYFLSNGSRSNPFYKSAFGLSDNQILTYGLPRNDRLGDNKQLYDSFRKERGISKNQKVILYAPTFRDDGSQIQFNYEEFSKKLGSKFYLLVNFHRLYVEKGLGNFPNVEFNEHLSITDCMEVSDLLITDYSSVFFDYSILNRPMIFYPYDYNRYMNEERGTYMEYSSTVPGPICYSFDSLVRQLMSEDNSKHDNSQFAREFNANYERRDASEKIVSKVFGL</sequence>
<proteinExistence type="inferred from homology"/>
<comment type="caution">
    <text evidence="7">The sequence shown here is derived from an EMBL/GenBank/DDBJ whole genome shotgun (WGS) entry which is preliminary data.</text>
</comment>
<dbReference type="PANTHER" id="PTHR37316:SF3">
    <property type="entry name" value="TEICHOIC ACID GLYCEROL-PHOSPHATE TRANSFERASE"/>
    <property type="match status" value="1"/>
</dbReference>
<keyword evidence="4 7" id="KW-0808">Transferase</keyword>
<dbReference type="InterPro" id="IPR007554">
    <property type="entry name" value="Glycerophosphate_synth"/>
</dbReference>
<evidence type="ECO:0000256" key="3">
    <source>
        <dbReference type="ARBA" id="ARBA00022475"/>
    </source>
</evidence>
<dbReference type="InterPro" id="IPR043149">
    <property type="entry name" value="TagF_N"/>
</dbReference>
<keyword evidence="3" id="KW-1003">Cell membrane</keyword>
<dbReference type="GO" id="GO:0005886">
    <property type="term" value="C:plasma membrane"/>
    <property type="evidence" value="ECO:0007669"/>
    <property type="project" value="UniProtKB-SubCell"/>
</dbReference>